<reference evidence="1 2" key="1">
    <citation type="submission" date="2014-04" db="EMBL/GenBank/DDBJ databases">
        <authorList>
            <consortium name="DOE Joint Genome Institute"/>
            <person name="Kuo A."/>
            <person name="Kohler A."/>
            <person name="Nagy L.G."/>
            <person name="Floudas D."/>
            <person name="Copeland A."/>
            <person name="Barry K.W."/>
            <person name="Cichocki N."/>
            <person name="Veneault-Fourrey C."/>
            <person name="LaButti K."/>
            <person name="Lindquist E.A."/>
            <person name="Lipzen A."/>
            <person name="Lundell T."/>
            <person name="Morin E."/>
            <person name="Murat C."/>
            <person name="Sun H."/>
            <person name="Tunlid A."/>
            <person name="Henrissat B."/>
            <person name="Grigoriev I.V."/>
            <person name="Hibbett D.S."/>
            <person name="Martin F."/>
            <person name="Nordberg H.P."/>
            <person name="Cantor M.N."/>
            <person name="Hua S.X."/>
        </authorList>
    </citation>
    <scope>NUCLEOTIDE SEQUENCE [LARGE SCALE GENOMIC DNA]</scope>
    <source>
        <strain evidence="1 2">LaAM-08-1</strain>
    </source>
</reference>
<evidence type="ECO:0000313" key="1">
    <source>
        <dbReference type="EMBL" id="KIK01324.1"/>
    </source>
</evidence>
<organism evidence="1 2">
    <name type="scientific">Laccaria amethystina LaAM-08-1</name>
    <dbReference type="NCBI Taxonomy" id="1095629"/>
    <lineage>
        <taxon>Eukaryota</taxon>
        <taxon>Fungi</taxon>
        <taxon>Dikarya</taxon>
        <taxon>Basidiomycota</taxon>
        <taxon>Agaricomycotina</taxon>
        <taxon>Agaricomycetes</taxon>
        <taxon>Agaricomycetidae</taxon>
        <taxon>Agaricales</taxon>
        <taxon>Agaricineae</taxon>
        <taxon>Hydnangiaceae</taxon>
        <taxon>Laccaria</taxon>
    </lineage>
</organism>
<reference evidence="2" key="2">
    <citation type="submission" date="2015-01" db="EMBL/GenBank/DDBJ databases">
        <title>Evolutionary Origins and Diversification of the Mycorrhizal Mutualists.</title>
        <authorList>
            <consortium name="DOE Joint Genome Institute"/>
            <consortium name="Mycorrhizal Genomics Consortium"/>
            <person name="Kohler A."/>
            <person name="Kuo A."/>
            <person name="Nagy L.G."/>
            <person name="Floudas D."/>
            <person name="Copeland A."/>
            <person name="Barry K.W."/>
            <person name="Cichocki N."/>
            <person name="Veneault-Fourrey C."/>
            <person name="LaButti K."/>
            <person name="Lindquist E.A."/>
            <person name="Lipzen A."/>
            <person name="Lundell T."/>
            <person name="Morin E."/>
            <person name="Murat C."/>
            <person name="Riley R."/>
            <person name="Ohm R."/>
            <person name="Sun H."/>
            <person name="Tunlid A."/>
            <person name="Henrissat B."/>
            <person name="Grigoriev I.V."/>
            <person name="Hibbett D.S."/>
            <person name="Martin F."/>
        </authorList>
    </citation>
    <scope>NUCLEOTIDE SEQUENCE [LARGE SCALE GENOMIC DNA]</scope>
    <source>
        <strain evidence="2">LaAM-08-1</strain>
    </source>
</reference>
<evidence type="ECO:0000313" key="2">
    <source>
        <dbReference type="Proteomes" id="UP000054477"/>
    </source>
</evidence>
<accession>A0A0C9XIH8</accession>
<gene>
    <name evidence="1" type="ORF">K443DRAFT_571651</name>
</gene>
<name>A0A0C9XIH8_9AGAR</name>
<protein>
    <submittedName>
        <fullName evidence="1">Uncharacterized protein</fullName>
    </submittedName>
</protein>
<dbReference type="AlphaFoldDB" id="A0A0C9XIH8"/>
<dbReference type="Proteomes" id="UP000054477">
    <property type="component" value="Unassembled WGS sequence"/>
</dbReference>
<keyword evidence="2" id="KW-1185">Reference proteome</keyword>
<proteinExistence type="predicted"/>
<dbReference type="HOGENOM" id="CLU_2277950_0_0_1"/>
<dbReference type="EMBL" id="KN838608">
    <property type="protein sequence ID" value="KIK01324.1"/>
    <property type="molecule type" value="Genomic_DNA"/>
</dbReference>
<sequence length="102" mass="11354">MLMPRFPKLFPPFSFVALNPFSSTLLSTTMTTTTTTTKDNCLQLSAAHPRSWQLIDLPSLLNQRPPSELSNLNEISSLFFLSLLCRHSEPFSSCGLSCQKSS</sequence>